<gene>
    <name evidence="1" type="ORF">EJO50_00690</name>
</gene>
<sequence length="180" mass="19895">MGQIQATAGNQSARIKVNRPKFKDVWSKYPVHMDAQSVYKLVGGNAYELFKTNPTGYANACALRLSRSFNYGGVTITKGATGYKVQGGDDKYYLLRVKDMISFVKANFGSPDISVKPDGKDVSEKFKGKNGILIFTVSGWGDASGHVTLWNGSDCGDHCYFMHPNQPNAKTTDVFFWELK</sequence>
<proteinExistence type="predicted"/>
<dbReference type="RefSeq" id="WP_125971106.1">
    <property type="nucleotide sequence ID" value="NZ_CP034433.1"/>
</dbReference>
<dbReference type="Gene3D" id="3.90.1720.70">
    <property type="match status" value="1"/>
</dbReference>
<dbReference type="InterPro" id="IPR025562">
    <property type="entry name" value="Tae4"/>
</dbReference>
<evidence type="ECO:0008006" key="3">
    <source>
        <dbReference type="Google" id="ProtNLM"/>
    </source>
</evidence>
<keyword evidence="2" id="KW-1185">Reference proteome</keyword>
<dbReference type="EMBL" id="CP034433">
    <property type="protein sequence ID" value="AZN35130.1"/>
    <property type="molecule type" value="Genomic_DNA"/>
</dbReference>
<organism evidence="1 2">
    <name type="scientific">Iodobacter ciconiae</name>
    <dbReference type="NCBI Taxonomy" id="2496266"/>
    <lineage>
        <taxon>Bacteria</taxon>
        <taxon>Pseudomonadati</taxon>
        <taxon>Pseudomonadota</taxon>
        <taxon>Betaproteobacteria</taxon>
        <taxon>Neisseriales</taxon>
        <taxon>Chitinibacteraceae</taxon>
        <taxon>Iodobacter</taxon>
    </lineage>
</organism>
<dbReference type="Pfam" id="PF14113">
    <property type="entry name" value="Tae4"/>
    <property type="match status" value="1"/>
</dbReference>
<reference evidence="1 2" key="1">
    <citation type="submission" date="2018-12" db="EMBL/GenBank/DDBJ databases">
        <title>Complete genome sequence of Iodobacter sp. H11R3.</title>
        <authorList>
            <person name="Bae J.-W."/>
        </authorList>
    </citation>
    <scope>NUCLEOTIDE SEQUENCE [LARGE SCALE GENOMIC DNA]</scope>
    <source>
        <strain evidence="1 2">H11R3</strain>
    </source>
</reference>
<dbReference type="AlphaFoldDB" id="A0A3S8ZNW0"/>
<name>A0A3S8ZNW0_9NEIS</name>
<protein>
    <recommendedName>
        <fullName evidence="3">Cytoplasmic protein</fullName>
    </recommendedName>
</protein>
<accession>A0A3S8ZNW0</accession>
<dbReference type="Proteomes" id="UP000282438">
    <property type="component" value="Chromosome"/>
</dbReference>
<dbReference type="OrthoDB" id="8480759at2"/>
<evidence type="ECO:0000313" key="1">
    <source>
        <dbReference type="EMBL" id="AZN35130.1"/>
    </source>
</evidence>
<dbReference type="KEGG" id="iod:EJO50_00690"/>
<evidence type="ECO:0000313" key="2">
    <source>
        <dbReference type="Proteomes" id="UP000282438"/>
    </source>
</evidence>